<evidence type="ECO:0000313" key="3">
    <source>
        <dbReference type="Proteomes" id="UP000236161"/>
    </source>
</evidence>
<dbReference type="Proteomes" id="UP000236161">
    <property type="component" value="Unassembled WGS sequence"/>
</dbReference>
<proteinExistence type="predicted"/>
<name>A0A2I0AWH8_9ASPA</name>
<feature type="compositionally biased region" description="Low complexity" evidence="1">
    <location>
        <begin position="1"/>
        <end position="18"/>
    </location>
</feature>
<keyword evidence="3" id="KW-1185">Reference proteome</keyword>
<accession>A0A2I0AWH8</accession>
<sequence>MWPAAQGNARADAAGATGIPPPLFRHRMPYPAFFLPYSSSRRPSILLPQSLGGRVEEGNT</sequence>
<dbReference type="AlphaFoldDB" id="A0A2I0AWH8"/>
<feature type="region of interest" description="Disordered" evidence="1">
    <location>
        <begin position="1"/>
        <end position="20"/>
    </location>
</feature>
<dbReference type="EMBL" id="KZ451943">
    <property type="protein sequence ID" value="PKA59902.1"/>
    <property type="molecule type" value="Genomic_DNA"/>
</dbReference>
<organism evidence="2 3">
    <name type="scientific">Apostasia shenzhenica</name>
    <dbReference type="NCBI Taxonomy" id="1088818"/>
    <lineage>
        <taxon>Eukaryota</taxon>
        <taxon>Viridiplantae</taxon>
        <taxon>Streptophyta</taxon>
        <taxon>Embryophyta</taxon>
        <taxon>Tracheophyta</taxon>
        <taxon>Spermatophyta</taxon>
        <taxon>Magnoliopsida</taxon>
        <taxon>Liliopsida</taxon>
        <taxon>Asparagales</taxon>
        <taxon>Orchidaceae</taxon>
        <taxon>Apostasioideae</taxon>
        <taxon>Apostasia</taxon>
    </lineage>
</organism>
<protein>
    <submittedName>
        <fullName evidence="2">Uncharacterized protein</fullName>
    </submittedName>
</protein>
<evidence type="ECO:0000313" key="2">
    <source>
        <dbReference type="EMBL" id="PKA59902.1"/>
    </source>
</evidence>
<reference evidence="2 3" key="1">
    <citation type="journal article" date="2017" name="Nature">
        <title>The Apostasia genome and the evolution of orchids.</title>
        <authorList>
            <person name="Zhang G.Q."/>
            <person name="Liu K.W."/>
            <person name="Li Z."/>
            <person name="Lohaus R."/>
            <person name="Hsiao Y.Y."/>
            <person name="Niu S.C."/>
            <person name="Wang J.Y."/>
            <person name="Lin Y.C."/>
            <person name="Xu Q."/>
            <person name="Chen L.J."/>
            <person name="Yoshida K."/>
            <person name="Fujiwara S."/>
            <person name="Wang Z.W."/>
            <person name="Zhang Y.Q."/>
            <person name="Mitsuda N."/>
            <person name="Wang M."/>
            <person name="Liu G.H."/>
            <person name="Pecoraro L."/>
            <person name="Huang H.X."/>
            <person name="Xiao X.J."/>
            <person name="Lin M."/>
            <person name="Wu X.Y."/>
            <person name="Wu W.L."/>
            <person name="Chen Y.Y."/>
            <person name="Chang S.B."/>
            <person name="Sakamoto S."/>
            <person name="Ohme-Takagi M."/>
            <person name="Yagi M."/>
            <person name="Zeng S.J."/>
            <person name="Shen C.Y."/>
            <person name="Yeh C.M."/>
            <person name="Luo Y.B."/>
            <person name="Tsai W.C."/>
            <person name="Van de Peer Y."/>
            <person name="Liu Z.J."/>
        </authorList>
    </citation>
    <scope>NUCLEOTIDE SEQUENCE [LARGE SCALE GENOMIC DNA]</scope>
    <source>
        <strain evidence="3">cv. Shenzhen</strain>
        <tissue evidence="2">Stem</tissue>
    </source>
</reference>
<evidence type="ECO:0000256" key="1">
    <source>
        <dbReference type="SAM" id="MobiDB-lite"/>
    </source>
</evidence>
<gene>
    <name evidence="2" type="ORF">AXF42_Ash015960</name>
</gene>